<gene>
    <name evidence="1" type="ORF">HK099_006008</name>
</gene>
<dbReference type="GO" id="GO:0006777">
    <property type="term" value="P:Mo-molybdopterin cofactor biosynthetic process"/>
    <property type="evidence" value="ECO:0007669"/>
    <property type="project" value="InterPro"/>
</dbReference>
<dbReference type="EMBL" id="JADGJW010000497">
    <property type="protein sequence ID" value="KAJ3216128.1"/>
    <property type="molecule type" value="Genomic_DNA"/>
</dbReference>
<comment type="caution">
    <text evidence="1">The sequence shown here is derived from an EMBL/GenBank/DDBJ whole genome shotgun (WGS) entry which is preliminary data.</text>
</comment>
<evidence type="ECO:0000313" key="1">
    <source>
        <dbReference type="EMBL" id="KAJ3216128.1"/>
    </source>
</evidence>
<dbReference type="InterPro" id="IPR036563">
    <property type="entry name" value="MoaE_sf"/>
</dbReference>
<evidence type="ECO:0008006" key="3">
    <source>
        <dbReference type="Google" id="ProtNLM"/>
    </source>
</evidence>
<feature type="non-terminal residue" evidence="1">
    <location>
        <position position="153"/>
    </location>
</feature>
<name>A0AAD5XZB0_9FUNG</name>
<evidence type="ECO:0000313" key="2">
    <source>
        <dbReference type="Proteomes" id="UP001211065"/>
    </source>
</evidence>
<dbReference type="CDD" id="cd00756">
    <property type="entry name" value="MoaE"/>
    <property type="match status" value="1"/>
</dbReference>
<reference evidence="1" key="1">
    <citation type="submission" date="2020-05" db="EMBL/GenBank/DDBJ databases">
        <title>Phylogenomic resolution of chytrid fungi.</title>
        <authorList>
            <person name="Stajich J.E."/>
            <person name="Amses K."/>
            <person name="Simmons R."/>
            <person name="Seto K."/>
            <person name="Myers J."/>
            <person name="Bonds A."/>
            <person name="Quandt C.A."/>
            <person name="Barry K."/>
            <person name="Liu P."/>
            <person name="Grigoriev I."/>
            <person name="Longcore J.E."/>
            <person name="James T.Y."/>
        </authorList>
    </citation>
    <scope>NUCLEOTIDE SEQUENCE</scope>
    <source>
        <strain evidence="1">JEL0476</strain>
    </source>
</reference>
<dbReference type="Gene3D" id="3.90.1170.40">
    <property type="entry name" value="Molybdopterin biosynthesis MoaE subunit"/>
    <property type="match status" value="1"/>
</dbReference>
<dbReference type="SUPFAM" id="SSF54690">
    <property type="entry name" value="Molybdopterin synthase subunit MoaE"/>
    <property type="match status" value="1"/>
</dbReference>
<keyword evidence="2" id="KW-1185">Reference proteome</keyword>
<dbReference type="PANTHER" id="PTHR23404">
    <property type="entry name" value="MOLYBDOPTERIN SYNTHASE RELATED"/>
    <property type="match status" value="1"/>
</dbReference>
<protein>
    <recommendedName>
        <fullName evidence="3">Molybdopterin synthase catalytic subunit</fullName>
    </recommendedName>
</protein>
<organism evidence="1 2">
    <name type="scientific">Clydaea vesicula</name>
    <dbReference type="NCBI Taxonomy" id="447962"/>
    <lineage>
        <taxon>Eukaryota</taxon>
        <taxon>Fungi</taxon>
        <taxon>Fungi incertae sedis</taxon>
        <taxon>Chytridiomycota</taxon>
        <taxon>Chytridiomycota incertae sedis</taxon>
        <taxon>Chytridiomycetes</taxon>
        <taxon>Lobulomycetales</taxon>
        <taxon>Lobulomycetaceae</taxon>
        <taxon>Clydaea</taxon>
    </lineage>
</organism>
<dbReference type="AlphaFoldDB" id="A0AAD5XZB0"/>
<accession>A0AAD5XZB0</accession>
<proteinExistence type="predicted"/>
<dbReference type="Pfam" id="PF02391">
    <property type="entry name" value="MoaE"/>
    <property type="match status" value="1"/>
</dbReference>
<dbReference type="Proteomes" id="UP001211065">
    <property type="component" value="Unassembled WGS sequence"/>
</dbReference>
<dbReference type="InterPro" id="IPR003448">
    <property type="entry name" value="Mopterin_biosynth_MoaE"/>
</dbReference>
<sequence>MLDEVELMKYHNDFVDITDENLNLSVLIDKVRTEDSGAICTFSGTTRNYFVVDGIKRKVVSLEYESYTPMAIKEMQKTVKLARTKFQDINKIAVQHKIGKCLVGEESVCIAVSSSHRKVSFLACEFIIDELKRTCPIWKKEIYEDGSFNWKEN</sequence>